<gene>
    <name evidence="1" type="ORF">R3W88_021505</name>
</gene>
<dbReference type="AlphaFoldDB" id="A0AAV9LVY4"/>
<dbReference type="Proteomes" id="UP001311915">
    <property type="component" value="Unassembled WGS sequence"/>
</dbReference>
<keyword evidence="2" id="KW-1185">Reference proteome</keyword>
<name>A0AAV9LVY4_9SOLN</name>
<evidence type="ECO:0000313" key="2">
    <source>
        <dbReference type="Proteomes" id="UP001311915"/>
    </source>
</evidence>
<reference evidence="1 2" key="1">
    <citation type="submission" date="2023-10" db="EMBL/GenBank/DDBJ databases">
        <title>Genome-Wide Identification Analysis in wild type Solanum Pinnatisectum Reveals Some Genes Defensing Phytophthora Infestans.</title>
        <authorList>
            <person name="Sun C."/>
        </authorList>
    </citation>
    <scope>NUCLEOTIDE SEQUENCE [LARGE SCALE GENOMIC DNA]</scope>
    <source>
        <strain evidence="1">LQN</strain>
        <tissue evidence="1">Leaf</tissue>
    </source>
</reference>
<accession>A0AAV9LVY4</accession>
<comment type="caution">
    <text evidence="1">The sequence shown here is derived from an EMBL/GenBank/DDBJ whole genome shotgun (WGS) entry which is preliminary data.</text>
</comment>
<dbReference type="PANTHER" id="PTHR15140:SF45">
    <property type="entry name" value="LATE BLIGHT RESISTANCE PROTEIN HOMOLOG R1A-3"/>
    <property type="match status" value="1"/>
</dbReference>
<sequence>MYWRAADDYFPCLERVIIKYCRNLEEIPQGFADSMTLQLVELHQCSPTLVNFAEQIQKEQEDLGNNLLKVYAFDNRVAVNPLIVPRDTDEEAKEGISDKVDEDSEEDTKCCLPCGNLFFWFFSW</sequence>
<proteinExistence type="predicted"/>
<organism evidence="1 2">
    <name type="scientific">Solanum pinnatisectum</name>
    <name type="common">tansyleaf nightshade</name>
    <dbReference type="NCBI Taxonomy" id="50273"/>
    <lineage>
        <taxon>Eukaryota</taxon>
        <taxon>Viridiplantae</taxon>
        <taxon>Streptophyta</taxon>
        <taxon>Embryophyta</taxon>
        <taxon>Tracheophyta</taxon>
        <taxon>Spermatophyta</taxon>
        <taxon>Magnoliopsida</taxon>
        <taxon>eudicotyledons</taxon>
        <taxon>Gunneridae</taxon>
        <taxon>Pentapetalae</taxon>
        <taxon>asterids</taxon>
        <taxon>lamiids</taxon>
        <taxon>Solanales</taxon>
        <taxon>Solanaceae</taxon>
        <taxon>Solanoideae</taxon>
        <taxon>Solaneae</taxon>
        <taxon>Solanum</taxon>
    </lineage>
</organism>
<dbReference type="PANTHER" id="PTHR15140">
    <property type="entry name" value="TUBULIN-SPECIFIC CHAPERONE E"/>
    <property type="match status" value="1"/>
</dbReference>
<dbReference type="EMBL" id="JAWPEI010000004">
    <property type="protein sequence ID" value="KAK4728517.1"/>
    <property type="molecule type" value="Genomic_DNA"/>
</dbReference>
<protein>
    <submittedName>
        <fullName evidence="1">Uncharacterized protein</fullName>
    </submittedName>
</protein>
<evidence type="ECO:0000313" key="1">
    <source>
        <dbReference type="EMBL" id="KAK4728517.1"/>
    </source>
</evidence>